<keyword evidence="4" id="KW-0472">Membrane</keyword>
<dbReference type="RefSeq" id="WP_120260974.1">
    <property type="nucleotide sequence ID" value="NZ_RAPY01000004.1"/>
</dbReference>
<protein>
    <submittedName>
        <fullName evidence="8">SusD-like starch-binding protein associating with outer membrane</fullName>
    </submittedName>
</protein>
<dbReference type="GO" id="GO:0009279">
    <property type="term" value="C:cell outer membrane"/>
    <property type="evidence" value="ECO:0007669"/>
    <property type="project" value="UniProtKB-SubCell"/>
</dbReference>
<dbReference type="EMBL" id="RAPY01000004">
    <property type="protein sequence ID" value="RKE47160.1"/>
    <property type="molecule type" value="Genomic_DNA"/>
</dbReference>
<evidence type="ECO:0000256" key="1">
    <source>
        <dbReference type="ARBA" id="ARBA00004442"/>
    </source>
</evidence>
<comment type="caution">
    <text evidence="8">The sequence shown here is derived from an EMBL/GenBank/DDBJ whole genome shotgun (WGS) entry which is preliminary data.</text>
</comment>
<name>A0A420ARW9_SPHD1</name>
<evidence type="ECO:0000259" key="6">
    <source>
        <dbReference type="Pfam" id="PF07980"/>
    </source>
</evidence>
<evidence type="ECO:0000259" key="7">
    <source>
        <dbReference type="Pfam" id="PF14322"/>
    </source>
</evidence>
<gene>
    <name evidence="8" type="ORF">DFQ12_4322</name>
</gene>
<evidence type="ECO:0000313" key="9">
    <source>
        <dbReference type="Proteomes" id="UP000286246"/>
    </source>
</evidence>
<dbReference type="InterPro" id="IPR011990">
    <property type="entry name" value="TPR-like_helical_dom_sf"/>
</dbReference>
<evidence type="ECO:0000256" key="2">
    <source>
        <dbReference type="ARBA" id="ARBA00006275"/>
    </source>
</evidence>
<feature type="domain" description="RagB/SusD" evidence="6">
    <location>
        <begin position="346"/>
        <end position="462"/>
    </location>
</feature>
<reference evidence="8 9" key="1">
    <citation type="submission" date="2018-09" db="EMBL/GenBank/DDBJ databases">
        <title>Genomic Encyclopedia of Type Strains, Phase III (KMG-III): the genomes of soil and plant-associated and newly described type strains.</title>
        <authorList>
            <person name="Whitman W."/>
        </authorList>
    </citation>
    <scope>NUCLEOTIDE SEQUENCE [LARGE SCALE GENOMIC DNA]</scope>
    <source>
        <strain evidence="8 9">CECT 7938</strain>
    </source>
</reference>
<organism evidence="8 9">
    <name type="scientific">Sphingobacterium detergens</name>
    <dbReference type="NCBI Taxonomy" id="1145106"/>
    <lineage>
        <taxon>Bacteria</taxon>
        <taxon>Pseudomonadati</taxon>
        <taxon>Bacteroidota</taxon>
        <taxon>Sphingobacteriia</taxon>
        <taxon>Sphingobacteriales</taxon>
        <taxon>Sphingobacteriaceae</taxon>
        <taxon>Sphingobacterium</taxon>
    </lineage>
</organism>
<dbReference type="InterPro" id="IPR012944">
    <property type="entry name" value="SusD_RagB_dom"/>
</dbReference>
<dbReference type="InterPro" id="IPR033985">
    <property type="entry name" value="SusD-like_N"/>
</dbReference>
<evidence type="ECO:0000313" key="8">
    <source>
        <dbReference type="EMBL" id="RKE47160.1"/>
    </source>
</evidence>
<dbReference type="AlphaFoldDB" id="A0A420ARW9"/>
<dbReference type="SUPFAM" id="SSF48452">
    <property type="entry name" value="TPR-like"/>
    <property type="match status" value="1"/>
</dbReference>
<keyword evidence="9" id="KW-1185">Reference proteome</keyword>
<dbReference type="Gene3D" id="1.25.40.390">
    <property type="match status" value="1"/>
</dbReference>
<keyword evidence="5" id="KW-0998">Cell outer membrane</keyword>
<dbReference type="PROSITE" id="PS51257">
    <property type="entry name" value="PROKAR_LIPOPROTEIN"/>
    <property type="match status" value="1"/>
</dbReference>
<dbReference type="OrthoDB" id="653598at2"/>
<evidence type="ECO:0000256" key="5">
    <source>
        <dbReference type="ARBA" id="ARBA00023237"/>
    </source>
</evidence>
<comment type="subcellular location">
    <subcellularLocation>
        <location evidence="1">Cell outer membrane</location>
    </subcellularLocation>
</comment>
<dbReference type="Pfam" id="PF07980">
    <property type="entry name" value="SusD_RagB"/>
    <property type="match status" value="1"/>
</dbReference>
<comment type="similarity">
    <text evidence="2">Belongs to the SusD family.</text>
</comment>
<accession>A0A420ARW9</accession>
<evidence type="ECO:0000256" key="3">
    <source>
        <dbReference type="ARBA" id="ARBA00022729"/>
    </source>
</evidence>
<evidence type="ECO:0000256" key="4">
    <source>
        <dbReference type="ARBA" id="ARBA00023136"/>
    </source>
</evidence>
<proteinExistence type="inferred from homology"/>
<feature type="domain" description="SusD-like N-terminal" evidence="7">
    <location>
        <begin position="27"/>
        <end position="228"/>
    </location>
</feature>
<dbReference type="Pfam" id="PF14322">
    <property type="entry name" value="SusD-like_3"/>
    <property type="match status" value="1"/>
</dbReference>
<keyword evidence="3" id="KW-0732">Signal</keyword>
<dbReference type="Proteomes" id="UP000286246">
    <property type="component" value="Unassembled WGS sequence"/>
</dbReference>
<sequence>MKLNKYIIYCSLSLILIGISGCTKQDKWLEAKNQKSLVVPETLADFQAILDDYNTIIEHNSIVGLLGTDNYFLTQNAFNTLSQVQRNLYTWDKVVWDTDRSVDWENGYKIVEYANIVIDGLSKMDNKNTSEYNFVLGQAYFLRAMAFYNLAQIFCKPFVKASASNDLGIPLRTTSDVNMLFDRATVSETYLRIISDAEKAAGLLPEQIVSINRASKVAANALLSKIHLLTGEFEKAASYADQVLKIKSGLMDFNSRLADLNTTYRFPPSGRDNPEIIFYGNGYGYSLAVPGPAAPAFVDTLLMDTYAQGDLRKSFFYITDQATGYKRFCGTYSGTGSLFSGIAVNEILLIRAECRSRLGNIPGALADLNLLLKNRISGESFTPVTSSEDILKTILLERRKELPFTSNIRWEDLRRLNQDNTTSITISRRLGDMRYDLLPNDPKFVLPIPNNEIQLSGLVQNPR</sequence>